<dbReference type="EC" id="2.3.2.27" evidence="5 16"/>
<evidence type="ECO:0000256" key="2">
    <source>
        <dbReference type="ARBA" id="ARBA00004514"/>
    </source>
</evidence>
<dbReference type="GO" id="GO:0043023">
    <property type="term" value="F:ribosomal large subunit binding"/>
    <property type="evidence" value="ECO:0007669"/>
    <property type="project" value="TreeGrafter"/>
</dbReference>
<evidence type="ECO:0000256" key="4">
    <source>
        <dbReference type="ARBA" id="ARBA00007997"/>
    </source>
</evidence>
<dbReference type="GO" id="GO:0072344">
    <property type="term" value="P:rescue of stalled ribosome"/>
    <property type="evidence" value="ECO:0007669"/>
    <property type="project" value="UniProtKB-UniRule"/>
</dbReference>
<dbReference type="Pfam" id="PF23009">
    <property type="entry name" value="UBC_like"/>
    <property type="match status" value="1"/>
</dbReference>
<comment type="similarity">
    <text evidence="4 16">Belongs to the LTN1 family.</text>
</comment>
<reference evidence="19" key="1">
    <citation type="submission" date="2022-07" db="EMBL/GenBank/DDBJ databases">
        <authorList>
            <person name="Trinca V."/>
            <person name="Uliana J.V.C."/>
            <person name="Torres T.T."/>
            <person name="Ward R.J."/>
            <person name="Monesi N."/>
        </authorList>
    </citation>
    <scope>NUCLEOTIDE SEQUENCE</scope>
    <source>
        <strain evidence="19">HSMRA1968</strain>
        <tissue evidence="19">Whole embryos</tissue>
    </source>
</reference>
<dbReference type="InterPro" id="IPR039804">
    <property type="entry name" value="RING-CH-C4HC3_LTN1"/>
</dbReference>
<dbReference type="Pfam" id="PF22958">
    <property type="entry name" value="Ltn1_1st"/>
    <property type="match status" value="1"/>
</dbReference>
<evidence type="ECO:0000256" key="15">
    <source>
        <dbReference type="PROSITE-ProRule" id="PRU00175"/>
    </source>
</evidence>
<dbReference type="InterPro" id="IPR013083">
    <property type="entry name" value="Znf_RING/FYVE/PHD"/>
</dbReference>
<dbReference type="Gene3D" id="1.25.10.10">
    <property type="entry name" value="Leucine-rich Repeat Variant"/>
    <property type="match status" value="1"/>
</dbReference>
<dbReference type="SUPFAM" id="SSF57850">
    <property type="entry name" value="RING/U-box"/>
    <property type="match status" value="1"/>
</dbReference>
<dbReference type="InterPro" id="IPR054477">
    <property type="entry name" value="LTN1_E3_ligase_6th"/>
</dbReference>
<evidence type="ECO:0000256" key="10">
    <source>
        <dbReference type="ARBA" id="ARBA00022737"/>
    </source>
</evidence>
<dbReference type="GO" id="GO:1990112">
    <property type="term" value="C:RQC complex"/>
    <property type="evidence" value="ECO:0007669"/>
    <property type="project" value="UniProtKB-UniRule"/>
</dbReference>
<evidence type="ECO:0000256" key="1">
    <source>
        <dbReference type="ARBA" id="ARBA00000900"/>
    </source>
</evidence>
<dbReference type="InterPro" id="IPR016024">
    <property type="entry name" value="ARM-type_fold"/>
</dbReference>
<evidence type="ECO:0000256" key="7">
    <source>
        <dbReference type="ARBA" id="ARBA00022490"/>
    </source>
</evidence>
<dbReference type="Proteomes" id="UP001151699">
    <property type="component" value="Chromosome B"/>
</dbReference>
<dbReference type="PANTHER" id="PTHR12389">
    <property type="entry name" value="ZINC FINGER PROTEIN 294"/>
    <property type="match status" value="1"/>
</dbReference>
<evidence type="ECO:0000256" key="17">
    <source>
        <dbReference type="SAM" id="MobiDB-lite"/>
    </source>
</evidence>
<dbReference type="OrthoDB" id="6108at2759"/>
<dbReference type="Pfam" id="PF22999">
    <property type="entry name" value="LTN1_E3_ligase_6th"/>
    <property type="match status" value="1"/>
</dbReference>
<gene>
    <name evidence="19" type="primary">Ltn1</name>
    <name evidence="19" type="ORF">Bhyg_09180</name>
</gene>
<dbReference type="EMBL" id="WJQU01000002">
    <property type="protein sequence ID" value="KAJ6644213.1"/>
    <property type="molecule type" value="Genomic_DNA"/>
</dbReference>
<comment type="subcellular location">
    <subcellularLocation>
        <location evidence="2">Cytoplasm</location>
        <location evidence="2">Cytosol</location>
    </subcellularLocation>
</comment>
<evidence type="ECO:0000256" key="12">
    <source>
        <dbReference type="ARBA" id="ARBA00022786"/>
    </source>
</evidence>
<dbReference type="InterPro" id="IPR039795">
    <property type="entry name" value="LTN1/Rkr1"/>
</dbReference>
<accession>A0A9Q0N613</accession>
<comment type="subunit">
    <text evidence="16">Component of the ribosome quality control complex (RQC).</text>
</comment>
<keyword evidence="7" id="KW-0963">Cytoplasm</keyword>
<dbReference type="Gene3D" id="3.30.40.10">
    <property type="entry name" value="Zinc/RING finger domain, C3HC4 (zinc finger)"/>
    <property type="match status" value="1"/>
</dbReference>
<dbReference type="GO" id="GO:0005829">
    <property type="term" value="C:cytosol"/>
    <property type="evidence" value="ECO:0007669"/>
    <property type="project" value="UniProtKB-SubCell"/>
</dbReference>
<keyword evidence="12 16" id="KW-0833">Ubl conjugation pathway</keyword>
<dbReference type="InterPro" id="IPR001841">
    <property type="entry name" value="Znf_RING"/>
</dbReference>
<dbReference type="GO" id="GO:0008270">
    <property type="term" value="F:zinc ion binding"/>
    <property type="evidence" value="ECO:0007669"/>
    <property type="project" value="UniProtKB-KW"/>
</dbReference>
<keyword evidence="20" id="KW-1185">Reference proteome</keyword>
<dbReference type="CDD" id="cd16491">
    <property type="entry name" value="RING-CH-C4HC3_LTN1"/>
    <property type="match status" value="1"/>
</dbReference>
<comment type="pathway">
    <text evidence="3 16">Protein modification; protein ubiquitination.</text>
</comment>
<keyword evidence="9 16" id="KW-0479">Metal-binding</keyword>
<keyword evidence="11 15" id="KW-0863">Zinc-finger</keyword>
<evidence type="ECO:0000256" key="6">
    <source>
        <dbReference type="ARBA" id="ARBA00017157"/>
    </source>
</evidence>
<evidence type="ECO:0000256" key="14">
    <source>
        <dbReference type="ARBA" id="ARBA00032366"/>
    </source>
</evidence>
<dbReference type="InterPro" id="IPR054476">
    <property type="entry name" value="Ltn1_N"/>
</dbReference>
<evidence type="ECO:0000256" key="5">
    <source>
        <dbReference type="ARBA" id="ARBA00012483"/>
    </source>
</evidence>
<proteinExistence type="inferred from homology"/>
<protein>
    <recommendedName>
        <fullName evidence="6 16">E3 ubiquitin-protein ligase listerin</fullName>
        <ecNumber evidence="5 16">2.3.2.27</ecNumber>
    </recommendedName>
    <alternativeName>
        <fullName evidence="14 16">RING-type E3 ubiquitin transferase listerin</fullName>
    </alternativeName>
</protein>
<evidence type="ECO:0000259" key="18">
    <source>
        <dbReference type="PROSITE" id="PS50089"/>
    </source>
</evidence>
<keyword evidence="13 16" id="KW-0862">Zinc</keyword>
<feature type="domain" description="RING-type" evidence="18">
    <location>
        <begin position="1668"/>
        <end position="1715"/>
    </location>
</feature>
<dbReference type="GO" id="GO:0061630">
    <property type="term" value="F:ubiquitin protein ligase activity"/>
    <property type="evidence" value="ECO:0007669"/>
    <property type="project" value="UniProtKB-UniRule"/>
</dbReference>
<organism evidence="19 20">
    <name type="scientific">Pseudolycoriella hygida</name>
    <dbReference type="NCBI Taxonomy" id="35572"/>
    <lineage>
        <taxon>Eukaryota</taxon>
        <taxon>Metazoa</taxon>
        <taxon>Ecdysozoa</taxon>
        <taxon>Arthropoda</taxon>
        <taxon>Hexapoda</taxon>
        <taxon>Insecta</taxon>
        <taxon>Pterygota</taxon>
        <taxon>Neoptera</taxon>
        <taxon>Endopterygota</taxon>
        <taxon>Diptera</taxon>
        <taxon>Nematocera</taxon>
        <taxon>Sciaroidea</taxon>
        <taxon>Sciaridae</taxon>
        <taxon>Pseudolycoriella</taxon>
    </lineage>
</organism>
<evidence type="ECO:0000256" key="8">
    <source>
        <dbReference type="ARBA" id="ARBA00022679"/>
    </source>
</evidence>
<dbReference type="SUPFAM" id="SSF48371">
    <property type="entry name" value="ARM repeat"/>
    <property type="match status" value="1"/>
</dbReference>
<comment type="catalytic activity">
    <reaction evidence="1 16">
        <text>S-ubiquitinyl-[E2 ubiquitin-conjugating enzyme]-L-cysteine + [acceptor protein]-L-lysine = [E2 ubiquitin-conjugating enzyme]-L-cysteine + N(6)-ubiquitinyl-[acceptor protein]-L-lysine.</text>
        <dbReference type="EC" id="2.3.2.27"/>
    </reaction>
</comment>
<keyword evidence="8 16" id="KW-0808">Transferase</keyword>
<evidence type="ECO:0000256" key="16">
    <source>
        <dbReference type="RuleBase" id="RU367090"/>
    </source>
</evidence>
<evidence type="ECO:0000256" key="11">
    <source>
        <dbReference type="ARBA" id="ARBA00022771"/>
    </source>
</evidence>
<evidence type="ECO:0000313" key="20">
    <source>
        <dbReference type="Proteomes" id="UP001151699"/>
    </source>
</evidence>
<evidence type="ECO:0000256" key="3">
    <source>
        <dbReference type="ARBA" id="ARBA00004906"/>
    </source>
</evidence>
<evidence type="ECO:0000256" key="9">
    <source>
        <dbReference type="ARBA" id="ARBA00022723"/>
    </source>
</evidence>
<evidence type="ECO:0000256" key="13">
    <source>
        <dbReference type="ARBA" id="ARBA00022833"/>
    </source>
</evidence>
<feature type="region of interest" description="Disordered" evidence="17">
    <location>
        <begin position="1"/>
        <end position="23"/>
    </location>
</feature>
<dbReference type="GO" id="GO:1990116">
    <property type="term" value="P:ribosome-associated ubiquitin-dependent protein catabolic process"/>
    <property type="evidence" value="ECO:0007669"/>
    <property type="project" value="UniProtKB-UniRule"/>
</dbReference>
<dbReference type="PANTHER" id="PTHR12389:SF0">
    <property type="entry name" value="E3 UBIQUITIN-PROTEIN LIGASE LISTERIN"/>
    <property type="match status" value="1"/>
</dbReference>
<evidence type="ECO:0000313" key="19">
    <source>
        <dbReference type="EMBL" id="KAJ6644213.1"/>
    </source>
</evidence>
<dbReference type="PROSITE" id="PS50089">
    <property type="entry name" value="ZF_RING_2"/>
    <property type="match status" value="1"/>
</dbReference>
<dbReference type="InterPro" id="IPR054478">
    <property type="entry name" value="LTN1_UBC"/>
</dbReference>
<keyword evidence="10" id="KW-0677">Repeat</keyword>
<sequence>MGGKTKQTQRTKNNSKPSNSGRSAELLGASVQPFVGFASTLSDGGYLSVLPGFQSSDASPEEIDSNVDYNFQLVFRKMTKKDPTTKVKALQEFTELVGQSDVDAVKAILPFWPRLYATLAVDVEHRVREFSQQAQAALVNKCGKHIAPQLKQLAPIWITSQYDFYAPAASIASTSFKSAFPPVKLQEVFNFCQSEVLEYIVKNVTVFTATTLSNPKVFSTEECELKYQRVVACSLQGYALYLSKVSEDQLKEAIEKNAALVDNPKFWSFHKHKVASVRAAWYEVLSSLLQHGLFLLDNHRPQATVCAIQAIDESESSALPFVWESILLVTQKIDDWNKHVNMEKALLPKLAKVLKTGGNGNAAVIFPHLLPFLAKFNASVLNDGLHTFYKEFFRNIKTGLQTRSSRSDTTAISTAYFECLQFTFTQLNVDDFPTESEFVDYCTELVDENVIDVLEWCVTKVFCNAKYVFASLAALLAAWCNQEKKLYATALSNIWQRLYAILETSLDGDVDFDSILESHYDLVQSFRNANSIKAKNVRVKFASDEDQVDAVVKTTNKLPHFDELIYRLCNLYIKKTTATNSPQCLGNLENLLKQFASAELFMKLSDGKGYFKLYDTYTMWLFLTNLRKECVVDIILLMYSFMSAEEKVELLNKLIKFNNEQVQTWFLARLLSHPLVMEANVTQLIRQESVTKILLKCARAVLDGDTKENINFLHKCFFQNENGEILIDNATCSGIVHVLAEALQDTLRADVLDICTSFLAQIMPVVCCDPAKKDLQHFLFLQFFAFSSLKNVDDDLSEDTMWEVTSSWQDALSSNDLQLNQDLLNECLPIIDSCLFQSEEPALKIIENLAEMVSKLILCSIECIDNESDKYKRADEIIDTIFNQRVKNDKIDLSLVESFCGFVESINETLTVPTVGTDIEHQYPTHLEIMMSQFFKWWYFKFSVVFKITCRIRQCRETETGEGSGDDEYTEDFCDLDENLIKNWSENIFDEILHSIYVAALSNTLINHSIVLKEYTQSLLLNLSESVVLYLKNISSKNFQDVRDRLVFNAATKGYFWCMSALVLIKTEQNGEPENGAELLMMYERVTSTKCCWDLPQTNMYQVVSQVGPRQLPQPKVLDDNLLYKLVQLRCIIKNYFSVTNYNETNDRNFVDQTLKLIGDLRTKSKTDKEFLLYNEDISRRDSSEIILATEIVNFLNQAILIFPRQLDTESWDFIRIALSSWVLSISKTTKHYRLTKVAIFISAVYRLFRNLSKFLALEKTKSSTEMFTNVVDEWENVFAKNVNLLLLKCYMKFINNKENNLKDLTFIESLSPAIGTINFAYVIAANKIDSEASLDDLVNFALKYISHPHHTIRASCAQILKRLAKGLVARDVDQLNKRNELEMQGKGNKLVGEWHLLHKFAKHIQVRNGLMQLFEFSFKTNDLDDLDDVPIDMSIPFLLLWDCILDICSKSSSELRSTYAAYITESKFVQSMLNSLFRLMPVEILKNQDIQQIGSMYFTPLSWEEICDVDITPERYSCYIYSQTLRHLPAVARKWWHDSNARQKNLVDKITTCFVSPLICQEELRSLVEKREKYENMQITVHQSTREVLASYSIDDARIECTITLPVNHPLGVVKVGSDKQIGSRLQSRVLVMQLTIFLSHQNGSIWDALVLWRRNLDRKFEGVEECYVCYSVIHQDTCQLPKLTCKTCKKKFHGTCLYKWFSTSSKSTCPICRNIF</sequence>
<dbReference type="FunFam" id="3.30.40.10:FF:000038">
    <property type="entry name" value="E3 ubiquitin-protein ligase listerin"/>
    <property type="match status" value="1"/>
</dbReference>
<comment type="function">
    <text evidence="16">E3 ubiquitin-protein ligase. Component of the ribosome quality control complex (RQC), a ribosome-associated complex that mediates ubiquitination and extraction of incompletely synthesized nascent chains for proteasomal degradation.</text>
</comment>
<feature type="compositionally biased region" description="Polar residues" evidence="17">
    <location>
        <begin position="1"/>
        <end position="22"/>
    </location>
</feature>
<comment type="caution">
    <text evidence="19">The sequence shown here is derived from an EMBL/GenBank/DDBJ whole genome shotgun (WGS) entry which is preliminary data.</text>
</comment>
<dbReference type="InterPro" id="IPR011989">
    <property type="entry name" value="ARM-like"/>
</dbReference>
<name>A0A9Q0N613_9DIPT</name>